<dbReference type="InterPro" id="IPR051354">
    <property type="entry name" value="Transposase_27_IS1"/>
</dbReference>
<dbReference type="AlphaFoldDB" id="A0A8J6NM85"/>
<proteinExistence type="predicted"/>
<dbReference type="Pfam" id="PF13384">
    <property type="entry name" value="HTH_23"/>
    <property type="match status" value="1"/>
</dbReference>
<sequence length="116" mass="13522">MMKCPSCGAQTRQHKIGFTKAKSQRYKCQYCEKKYTPEPKPRGYPDSLRKQAIKMYLDGINFRRIGRLLNIHHQSVINWVNAYAEELPDASLPEEVDDVEMDELYTFIGSKKTESM</sequence>
<comment type="caution">
    <text evidence="1">The sequence shown here is derived from an EMBL/GenBank/DDBJ whole genome shotgun (WGS) entry which is preliminary data.</text>
</comment>
<dbReference type="InterPro" id="IPR009057">
    <property type="entry name" value="Homeodomain-like_sf"/>
</dbReference>
<protein>
    <submittedName>
        <fullName evidence="1">IS1 family transposase</fullName>
    </submittedName>
</protein>
<dbReference type="Proteomes" id="UP000614469">
    <property type="component" value="Unassembled WGS sequence"/>
</dbReference>
<gene>
    <name evidence="1" type="ORF">H8E29_10750</name>
</gene>
<name>A0A8J6NM85_9CHLR</name>
<reference evidence="1 2" key="1">
    <citation type="submission" date="2020-08" db="EMBL/GenBank/DDBJ databases">
        <title>Bridging the membrane lipid divide: bacteria of the FCB group superphylum have the potential to synthesize archaeal ether lipids.</title>
        <authorList>
            <person name="Villanueva L."/>
            <person name="Von Meijenfeldt F.A.B."/>
            <person name="Westbye A.B."/>
            <person name="Yadav S."/>
            <person name="Hopmans E.C."/>
            <person name="Dutilh B.E."/>
            <person name="Sinninghe Damste J.S."/>
        </authorList>
    </citation>
    <scope>NUCLEOTIDE SEQUENCE [LARGE SCALE GENOMIC DNA]</scope>
    <source>
        <strain evidence="1">NIOZ-UU36</strain>
    </source>
</reference>
<dbReference type="SUPFAM" id="SSF46689">
    <property type="entry name" value="Homeodomain-like"/>
    <property type="match status" value="1"/>
</dbReference>
<evidence type="ECO:0000313" key="2">
    <source>
        <dbReference type="Proteomes" id="UP000614469"/>
    </source>
</evidence>
<dbReference type="EMBL" id="JACNJN010000120">
    <property type="protein sequence ID" value="MBC8335737.1"/>
    <property type="molecule type" value="Genomic_DNA"/>
</dbReference>
<evidence type="ECO:0000313" key="1">
    <source>
        <dbReference type="EMBL" id="MBC8335737.1"/>
    </source>
</evidence>
<accession>A0A8J6NM85</accession>
<organism evidence="1 2">
    <name type="scientific">Candidatus Desulfolinea nitratireducens</name>
    <dbReference type="NCBI Taxonomy" id="2841698"/>
    <lineage>
        <taxon>Bacteria</taxon>
        <taxon>Bacillati</taxon>
        <taxon>Chloroflexota</taxon>
        <taxon>Anaerolineae</taxon>
        <taxon>Anaerolineales</taxon>
        <taxon>Anaerolineales incertae sedis</taxon>
        <taxon>Candidatus Desulfolinea</taxon>
    </lineage>
</organism>
<dbReference type="PANTHER" id="PTHR33293">
    <property type="entry name" value="INSERTION ELEMENT IS1 1 PROTEIN INSB-RELATED"/>
    <property type="match status" value="1"/>
</dbReference>